<dbReference type="Gene3D" id="3.40.50.150">
    <property type="entry name" value="Vaccinia Virus protein VP39"/>
    <property type="match status" value="1"/>
</dbReference>
<evidence type="ECO:0000256" key="9">
    <source>
        <dbReference type="ARBA" id="ARBA00042745"/>
    </source>
</evidence>
<organism evidence="12 13">
    <name type="scientific">Candidatus Vidania fulgoroideorum</name>
    <dbReference type="NCBI Taxonomy" id="881286"/>
    <lineage>
        <taxon>Bacteria</taxon>
        <taxon>Pseudomonadati</taxon>
        <taxon>Pseudomonadota</taxon>
        <taxon>Betaproteobacteria</taxon>
        <taxon>Candidatus Vidania</taxon>
    </lineage>
</organism>
<dbReference type="GO" id="GO:0008173">
    <property type="term" value="F:RNA methyltransferase activity"/>
    <property type="evidence" value="ECO:0007669"/>
    <property type="project" value="TreeGrafter"/>
</dbReference>
<evidence type="ECO:0000256" key="4">
    <source>
        <dbReference type="ARBA" id="ARBA00022691"/>
    </source>
</evidence>
<dbReference type="EMBL" id="CP028360">
    <property type="protein sequence ID" value="AXN02476.1"/>
    <property type="molecule type" value="Genomic_DNA"/>
</dbReference>
<keyword evidence="4" id="KW-0949">S-adenosyl-L-methionine</keyword>
<dbReference type="Proteomes" id="UP000257084">
    <property type="component" value="Chromosome"/>
</dbReference>
<dbReference type="Pfam" id="PF01728">
    <property type="entry name" value="FtsJ"/>
    <property type="match status" value="1"/>
</dbReference>
<sequence>MKFIKKYHSTSKIIEIYKKYIKFSKCKKKYILILGSGKGVWEKYLSIYKKFQIFSVDCLYNANLSNFFIRTDIFKKNFFFDLCLFKKKFDIIICDICCNLSGIKEKDYSFFLKLFYKLSKVYKKFLKKNGILIFKFINYCNIVKKFYVLKKDFINVKFVKLISSKKNSSEFYSICKYFK</sequence>
<proteinExistence type="predicted"/>
<accession>A0A346E0H1</accession>
<protein>
    <recommendedName>
        <fullName evidence="7">Ribosomal RNA large subunit methyltransferase E</fullName>
        <ecNumber evidence="6">2.1.1.166</ecNumber>
    </recommendedName>
    <alternativeName>
        <fullName evidence="9">23S rRNA Um2552 methyltransferase</fullName>
    </alternativeName>
    <alternativeName>
        <fullName evidence="8">rRNA (uridine-2'-O-)-methyltransferase</fullName>
    </alternativeName>
</protein>
<dbReference type="KEGG" id="vfg:C9I84_077"/>
<dbReference type="EC" id="2.1.1.166" evidence="6"/>
<evidence type="ECO:0000256" key="2">
    <source>
        <dbReference type="ARBA" id="ARBA00022603"/>
    </source>
</evidence>
<dbReference type="GO" id="GO:0001510">
    <property type="term" value="P:RNA methylation"/>
    <property type="evidence" value="ECO:0007669"/>
    <property type="project" value="TreeGrafter"/>
</dbReference>
<dbReference type="AlphaFoldDB" id="A0A346E0H1"/>
<keyword evidence="2 12" id="KW-0489">Methyltransferase</keyword>
<evidence type="ECO:0000256" key="7">
    <source>
        <dbReference type="ARBA" id="ARBA00041129"/>
    </source>
</evidence>
<evidence type="ECO:0000256" key="1">
    <source>
        <dbReference type="ARBA" id="ARBA00022552"/>
    </source>
</evidence>
<keyword evidence="3 12" id="KW-0808">Transferase</keyword>
<dbReference type="PANTHER" id="PTHR10920">
    <property type="entry name" value="RIBOSOMAL RNA METHYLTRANSFERASE"/>
    <property type="match status" value="1"/>
</dbReference>
<gene>
    <name evidence="12" type="ORF">C9I84_077</name>
</gene>
<evidence type="ECO:0000256" key="5">
    <source>
        <dbReference type="ARBA" id="ARBA00037569"/>
    </source>
</evidence>
<evidence type="ECO:0000259" key="11">
    <source>
        <dbReference type="Pfam" id="PF01728"/>
    </source>
</evidence>
<evidence type="ECO:0000313" key="12">
    <source>
        <dbReference type="EMBL" id="AXN02476.1"/>
    </source>
</evidence>
<evidence type="ECO:0000256" key="3">
    <source>
        <dbReference type="ARBA" id="ARBA00022679"/>
    </source>
</evidence>
<evidence type="ECO:0000256" key="8">
    <source>
        <dbReference type="ARBA" id="ARBA00041995"/>
    </source>
</evidence>
<dbReference type="SUPFAM" id="SSF53335">
    <property type="entry name" value="S-adenosyl-L-methionine-dependent methyltransferases"/>
    <property type="match status" value="1"/>
</dbReference>
<keyword evidence="13" id="KW-1185">Reference proteome</keyword>
<feature type="domain" description="Ribosomal RNA methyltransferase FtsJ" evidence="11">
    <location>
        <begin position="10"/>
        <end position="177"/>
    </location>
</feature>
<name>A0A346E0H1_9PROT</name>
<dbReference type="InterPro" id="IPR002877">
    <property type="entry name" value="RNA_MeTrfase_FtsJ_dom"/>
</dbReference>
<evidence type="ECO:0000256" key="10">
    <source>
        <dbReference type="ARBA" id="ARBA00048970"/>
    </source>
</evidence>
<reference evidence="12 13" key="1">
    <citation type="submission" date="2018-03" db="EMBL/GenBank/DDBJ databases">
        <title>A parallel universe: an anciently diverged bacterial symbiosis in a Hawaiian planthopper (Hemiptera: Cixiidae) reveals rearranged nutritional responsibilities.</title>
        <authorList>
            <person name="Bennett G."/>
            <person name="Mao M."/>
        </authorList>
    </citation>
    <scope>NUCLEOTIDE SEQUENCE [LARGE SCALE GENOMIC DNA]</scope>
    <source>
        <strain evidence="12 13">OLIH</strain>
    </source>
</reference>
<comment type="catalytic activity">
    <reaction evidence="10">
        <text>uridine(2552) in 23S rRNA + S-adenosyl-L-methionine = 2'-O-methyluridine(2552) in 23S rRNA + S-adenosyl-L-homocysteine + H(+)</text>
        <dbReference type="Rhea" id="RHEA:42720"/>
        <dbReference type="Rhea" id="RHEA-COMP:10202"/>
        <dbReference type="Rhea" id="RHEA-COMP:10203"/>
        <dbReference type="ChEBI" id="CHEBI:15378"/>
        <dbReference type="ChEBI" id="CHEBI:57856"/>
        <dbReference type="ChEBI" id="CHEBI:59789"/>
        <dbReference type="ChEBI" id="CHEBI:65315"/>
        <dbReference type="ChEBI" id="CHEBI:74478"/>
        <dbReference type="EC" id="2.1.1.166"/>
    </reaction>
</comment>
<dbReference type="PANTHER" id="PTHR10920:SF13">
    <property type="entry name" value="PRE-RRNA 2'-O-RIBOSE RNA METHYLTRANSFERASE FTSJ3"/>
    <property type="match status" value="1"/>
</dbReference>
<dbReference type="InterPro" id="IPR029063">
    <property type="entry name" value="SAM-dependent_MTases_sf"/>
</dbReference>
<dbReference type="InterPro" id="IPR050082">
    <property type="entry name" value="RNA_methyltr_RlmE"/>
</dbReference>
<evidence type="ECO:0000256" key="6">
    <source>
        <dbReference type="ARBA" id="ARBA00038861"/>
    </source>
</evidence>
<keyword evidence="1" id="KW-0698">rRNA processing</keyword>
<evidence type="ECO:0000313" key="13">
    <source>
        <dbReference type="Proteomes" id="UP000257084"/>
    </source>
</evidence>
<comment type="function">
    <text evidence="5">Specifically methylates the uridine in position 2552 of 23S rRNA at the 2'-O position of the ribose in the fully assembled 50S ribosomal subunit.</text>
</comment>
<dbReference type="GO" id="GO:0006364">
    <property type="term" value="P:rRNA processing"/>
    <property type="evidence" value="ECO:0007669"/>
    <property type="project" value="UniProtKB-KW"/>
</dbReference>